<proteinExistence type="predicted"/>
<feature type="region of interest" description="Disordered" evidence="1">
    <location>
        <begin position="256"/>
        <end position="323"/>
    </location>
</feature>
<feature type="transmembrane region" description="Helical" evidence="2">
    <location>
        <begin position="332"/>
        <end position="350"/>
    </location>
</feature>
<accession>A0A7R9A824</accession>
<gene>
    <name evidence="3" type="ORF">DSTB1V02_LOCUS8302</name>
</gene>
<dbReference type="Proteomes" id="UP000677054">
    <property type="component" value="Unassembled WGS sequence"/>
</dbReference>
<feature type="compositionally biased region" description="Acidic residues" evidence="1">
    <location>
        <begin position="312"/>
        <end position="323"/>
    </location>
</feature>
<evidence type="ECO:0000256" key="2">
    <source>
        <dbReference type="SAM" id="Phobius"/>
    </source>
</evidence>
<evidence type="ECO:0000313" key="4">
    <source>
        <dbReference type="Proteomes" id="UP000677054"/>
    </source>
</evidence>
<dbReference type="EMBL" id="LR901384">
    <property type="protein sequence ID" value="CAD7248490.1"/>
    <property type="molecule type" value="Genomic_DNA"/>
</dbReference>
<dbReference type="AlphaFoldDB" id="A0A7R9A824"/>
<sequence length="806" mass="91387">MVYIAKFREGGSVTDKKHNRAPLVRTVEMIATLKLSDSAKPKEIHSPHVEPDRLLIPVEMGEQHEVYNARCGNTPSNPAYAAGSSHFPPLSTMHTSSSTRAVKEVDVLVFSWHPDHGGKRHMRSDSAGKLHKTARRMRKMRKKVPRLLITNARSIFNKLDDLEALIQSEKYPDASISYLGILIQENLKWDQQVHKMVSSLKKCYHALKLLKLAGASKTHLVKAYNSFFRPRAEYEKNSLPTAGKLFKSKSGMATRIEKRPIKKNSNPRHGGHDLKSSRENDPVTGGEGGGGEANAPGKRTEEPVRFPNNSIDDSDTDSEDELDYQWKPTPRGVLMIVWVVLMIVLVFALLPCSSCFQFLFINPSSIVTYGTVRHFRGVHFSTEHFSQADRRNAIRNHHLKEKGIVRRLGLYSAAVHQFAEVPLVHQVNPGSLDPGDFGDSPREHEMLEKACKKVQDLVKELHGSGEVEPCLAKQPSRRKYASRLIEMVQVYVNSLKSLGSSMIAASTEQLPKRARDRTKEKWALLKDLKFTKSPFVSTSEDPMCALKFATCLTAWGKGSMSGLLMPSFLPNGRARHPYLGLVYRIQHTNLELKDGNSIRVLDLYAQNLVDVKYRYKGQRERIFIGGIHASHVQQAILIRVPNFRHPYRPFVEEKYRMKKEEYETFRRELEQYGPGGKMQDETAFHLTEKKILEFVLKAEEEKLRDQTYSCHHQRLMDWCEPHQFLPPSVHLDLPQLPDDAPTANSILAATVSKTYHWTSSEDAVHQKVEPSHTASVISSASLFSPRHEVNLTPEESCSNDMKKFDV</sequence>
<reference evidence="3" key="1">
    <citation type="submission" date="2020-11" db="EMBL/GenBank/DDBJ databases">
        <authorList>
            <person name="Tran Van P."/>
        </authorList>
    </citation>
    <scope>NUCLEOTIDE SEQUENCE</scope>
</reference>
<evidence type="ECO:0000313" key="3">
    <source>
        <dbReference type="EMBL" id="CAD7248490.1"/>
    </source>
</evidence>
<keyword evidence="2" id="KW-0812">Transmembrane</keyword>
<feature type="compositionally biased region" description="Basic and acidic residues" evidence="1">
    <location>
        <begin position="270"/>
        <end position="281"/>
    </location>
</feature>
<evidence type="ECO:0000256" key="1">
    <source>
        <dbReference type="SAM" id="MobiDB-lite"/>
    </source>
</evidence>
<dbReference type="EMBL" id="CAJPEV010001867">
    <property type="protein sequence ID" value="CAG0894671.1"/>
    <property type="molecule type" value="Genomic_DNA"/>
</dbReference>
<protein>
    <submittedName>
        <fullName evidence="3">Uncharacterized protein</fullName>
    </submittedName>
</protein>
<name>A0A7R9A824_9CRUS</name>
<keyword evidence="2" id="KW-0472">Membrane</keyword>
<dbReference type="Gene3D" id="3.90.210.10">
    <property type="entry name" value="Heat-Labile Enterotoxin, subunit A"/>
    <property type="match status" value="1"/>
</dbReference>
<keyword evidence="4" id="KW-1185">Reference proteome</keyword>
<organism evidence="3">
    <name type="scientific">Darwinula stevensoni</name>
    <dbReference type="NCBI Taxonomy" id="69355"/>
    <lineage>
        <taxon>Eukaryota</taxon>
        <taxon>Metazoa</taxon>
        <taxon>Ecdysozoa</taxon>
        <taxon>Arthropoda</taxon>
        <taxon>Crustacea</taxon>
        <taxon>Oligostraca</taxon>
        <taxon>Ostracoda</taxon>
        <taxon>Podocopa</taxon>
        <taxon>Podocopida</taxon>
        <taxon>Darwinulocopina</taxon>
        <taxon>Darwinuloidea</taxon>
        <taxon>Darwinulidae</taxon>
        <taxon>Darwinula</taxon>
    </lineage>
</organism>
<keyword evidence="2" id="KW-1133">Transmembrane helix</keyword>